<evidence type="ECO:0000256" key="1">
    <source>
        <dbReference type="SAM" id="MobiDB-lite"/>
    </source>
</evidence>
<keyword evidence="6" id="KW-1185">Reference proteome</keyword>
<dbReference type="EMBL" id="FXBN01000003">
    <property type="protein sequence ID" value="SMH43082.1"/>
    <property type="molecule type" value="Genomic_DNA"/>
</dbReference>
<gene>
    <name evidence="3" type="ORF">EFE41_03830</name>
    <name evidence="2" type="ORF">MPF_1819</name>
    <name evidence="4" type="ORF">SAMN06264941_1909</name>
</gene>
<evidence type="ECO:0000313" key="2">
    <source>
        <dbReference type="EMBL" id="OJH48772.1"/>
    </source>
</evidence>
<protein>
    <submittedName>
        <fullName evidence="2">Uncharacterized protein</fullName>
    </submittedName>
</protein>
<organism evidence="2 5">
    <name type="scientific">Methanohalophilus portucalensis FDF-1</name>
    <dbReference type="NCBI Taxonomy" id="523843"/>
    <lineage>
        <taxon>Archaea</taxon>
        <taxon>Methanobacteriati</taxon>
        <taxon>Methanobacteriota</taxon>
        <taxon>Stenosarchaea group</taxon>
        <taxon>Methanomicrobia</taxon>
        <taxon>Methanosarcinales</taxon>
        <taxon>Methanosarcinaceae</taxon>
        <taxon>Methanohalophilus</taxon>
    </lineage>
</organism>
<dbReference type="STRING" id="523843.SAMN06264941_1909"/>
<evidence type="ECO:0000313" key="4">
    <source>
        <dbReference type="EMBL" id="SMH43082.1"/>
    </source>
</evidence>
<dbReference type="Proteomes" id="UP000278252">
    <property type="component" value="Unassembled WGS sequence"/>
</dbReference>
<dbReference type="OrthoDB" id="383257at2157"/>
<feature type="compositionally biased region" description="Basic and acidic residues" evidence="1">
    <location>
        <begin position="1"/>
        <end position="13"/>
    </location>
</feature>
<dbReference type="EMBL" id="RJJH01000003">
    <property type="protein sequence ID" value="RNI12247.1"/>
    <property type="molecule type" value="Genomic_DNA"/>
</dbReference>
<feature type="compositionally biased region" description="Polar residues" evidence="1">
    <location>
        <begin position="14"/>
        <end position="27"/>
    </location>
</feature>
<evidence type="ECO:0000313" key="6">
    <source>
        <dbReference type="Proteomes" id="UP000193969"/>
    </source>
</evidence>
<name>A0A1L9C2L4_9EURY</name>
<dbReference type="Proteomes" id="UP000185713">
    <property type="component" value="Unassembled WGS sequence"/>
</dbReference>
<reference evidence="6" key="3">
    <citation type="submission" date="2017-04" db="EMBL/GenBank/DDBJ databases">
        <authorList>
            <person name="Varghese N."/>
            <person name="Submissions S."/>
        </authorList>
    </citation>
    <scope>NUCLEOTIDE SEQUENCE [LARGE SCALE GENOMIC DNA]</scope>
    <source>
        <strain evidence="6">FDF-1</strain>
    </source>
</reference>
<reference evidence="3 7" key="4">
    <citation type="submission" date="2018-10" db="EMBL/GenBank/DDBJ databases">
        <title>Cultivation of a novel Methanohalophilus strain from Kebrit Deep of the Red Sea and a genomic comparison of members of the genus Methanohalophilus.</title>
        <authorList>
            <person name="Guan Y."/>
            <person name="Ngugi D.K."/>
            <person name="Stingl U."/>
        </authorList>
    </citation>
    <scope>NUCLEOTIDE SEQUENCE [LARGE SCALE GENOMIC DNA]</scope>
    <source>
        <strain evidence="3 7">DSM 7471</strain>
    </source>
</reference>
<dbReference type="RefSeq" id="WP_072361226.1">
    <property type="nucleotide sequence ID" value="NZ_FXBN01000003.1"/>
</dbReference>
<accession>A0A1L9C2L4</accession>
<evidence type="ECO:0000313" key="5">
    <source>
        <dbReference type="Proteomes" id="UP000185713"/>
    </source>
</evidence>
<reference evidence="4" key="2">
    <citation type="submission" date="2017-04" db="EMBL/GenBank/DDBJ databases">
        <authorList>
            <person name="Afonso C.L."/>
            <person name="Miller P.J."/>
            <person name="Scott M.A."/>
            <person name="Spackman E."/>
            <person name="Goraichik I."/>
            <person name="Dimitrov K.M."/>
            <person name="Suarez D.L."/>
            <person name="Swayne D.E."/>
        </authorList>
    </citation>
    <scope>NUCLEOTIDE SEQUENCE [LARGE SCALE GENOMIC DNA]</scope>
    <source>
        <strain evidence="4">FDF-1</strain>
    </source>
</reference>
<evidence type="ECO:0000313" key="3">
    <source>
        <dbReference type="EMBL" id="RNI12247.1"/>
    </source>
</evidence>
<proteinExistence type="predicted"/>
<feature type="region of interest" description="Disordered" evidence="1">
    <location>
        <begin position="1"/>
        <end position="57"/>
    </location>
</feature>
<dbReference type="Proteomes" id="UP000193969">
    <property type="component" value="Unassembled WGS sequence"/>
</dbReference>
<dbReference type="EMBL" id="JWTK01000006">
    <property type="protein sequence ID" value="OJH48772.1"/>
    <property type="molecule type" value="Genomic_DNA"/>
</dbReference>
<feature type="compositionally biased region" description="Low complexity" evidence="1">
    <location>
        <begin position="35"/>
        <end position="49"/>
    </location>
</feature>
<dbReference type="AlphaFoldDB" id="A0A1L9C2L4"/>
<reference evidence="2 5" key="1">
    <citation type="submission" date="2014-12" db="EMBL/GenBank/DDBJ databases">
        <title>The genome sequence of Methanohalophilus portucalensis strain FDF1.</title>
        <authorList>
            <person name="Lai M.-C."/>
            <person name="Lai S.-J."/>
        </authorList>
    </citation>
    <scope>NUCLEOTIDE SEQUENCE [LARGE SCALE GENOMIC DNA]</scope>
    <source>
        <strain evidence="2 5">FDF-1</strain>
    </source>
</reference>
<evidence type="ECO:0000313" key="7">
    <source>
        <dbReference type="Proteomes" id="UP000278252"/>
    </source>
</evidence>
<sequence>MGLADRDYTKRDSNGNLTTSKNHTYQKYSYHKSASKSSTISSKEQFSKSSGKDYPISNTTLEQKKSELAAVLSNPDIPKDEKIRLKQKLKADIKYIKISLGHETNIDVINTSTNEYNYSSDKTTFCKKPKSESKPKPLSEKITSKLGNIFKSIKGKS</sequence>